<dbReference type="Proteomes" id="UP000070133">
    <property type="component" value="Unassembled WGS sequence"/>
</dbReference>
<keyword evidence="2" id="KW-1185">Reference proteome</keyword>
<evidence type="ECO:0000313" key="1">
    <source>
        <dbReference type="EMBL" id="KXS98736.1"/>
    </source>
</evidence>
<accession>A0A139H8E7</accession>
<reference evidence="1 2" key="1">
    <citation type="submission" date="2015-07" db="EMBL/GenBank/DDBJ databases">
        <title>Comparative genomics of the Sigatoka disease complex on banana suggests a link between parallel evolutionary changes in Pseudocercospora fijiensis and Pseudocercospora eumusae and increased virulence on the banana host.</title>
        <authorList>
            <person name="Chang T.-C."/>
            <person name="Salvucci A."/>
            <person name="Crous P.W."/>
            <person name="Stergiopoulos I."/>
        </authorList>
    </citation>
    <scope>NUCLEOTIDE SEQUENCE [LARGE SCALE GENOMIC DNA]</scope>
    <source>
        <strain evidence="1 2">CBS 114824</strain>
    </source>
</reference>
<dbReference type="EMBL" id="LFZN01000107">
    <property type="protein sequence ID" value="KXS98736.1"/>
    <property type="molecule type" value="Genomic_DNA"/>
</dbReference>
<dbReference type="OrthoDB" id="5296287at2759"/>
<dbReference type="AlphaFoldDB" id="A0A139H8E7"/>
<organism evidence="1 2">
    <name type="scientific">Pseudocercospora eumusae</name>
    <dbReference type="NCBI Taxonomy" id="321146"/>
    <lineage>
        <taxon>Eukaryota</taxon>
        <taxon>Fungi</taxon>
        <taxon>Dikarya</taxon>
        <taxon>Ascomycota</taxon>
        <taxon>Pezizomycotina</taxon>
        <taxon>Dothideomycetes</taxon>
        <taxon>Dothideomycetidae</taxon>
        <taxon>Mycosphaerellales</taxon>
        <taxon>Mycosphaerellaceae</taxon>
        <taxon>Pseudocercospora</taxon>
    </lineage>
</organism>
<evidence type="ECO:0008006" key="3">
    <source>
        <dbReference type="Google" id="ProtNLM"/>
    </source>
</evidence>
<name>A0A139H8E7_9PEZI</name>
<proteinExistence type="predicted"/>
<sequence length="81" mass="8673">MAGGTSIWVSKDAKTDPKQIFNGRLLYLLVTGCFYGFDSGNIGGILTLPSFENAFGLSGLSQEALDNRSVGRIEAPLDFVN</sequence>
<protein>
    <recommendedName>
        <fullName evidence="3">Major facilitator superfamily (MFS) profile domain-containing protein</fullName>
    </recommendedName>
</protein>
<evidence type="ECO:0000313" key="2">
    <source>
        <dbReference type="Proteomes" id="UP000070133"/>
    </source>
</evidence>
<gene>
    <name evidence="1" type="ORF">AC578_10513</name>
</gene>
<comment type="caution">
    <text evidence="1">The sequence shown here is derived from an EMBL/GenBank/DDBJ whole genome shotgun (WGS) entry which is preliminary data.</text>
</comment>